<dbReference type="Pfam" id="PF13589">
    <property type="entry name" value="HATPase_c_3"/>
    <property type="match status" value="1"/>
</dbReference>
<proteinExistence type="inferred from homology"/>
<dbReference type="InterPro" id="IPR056471">
    <property type="entry name" value="HD-CE"/>
</dbReference>
<dbReference type="SUPFAM" id="SSF55874">
    <property type="entry name" value="ATPase domain of HSP90 chaperone/DNA topoisomerase II/histidine kinase"/>
    <property type="match status" value="1"/>
</dbReference>
<dbReference type="GO" id="GO:0005524">
    <property type="term" value="F:ATP binding"/>
    <property type="evidence" value="ECO:0007669"/>
    <property type="project" value="UniProtKB-KW"/>
</dbReference>
<dbReference type="Pfam" id="PF24391">
    <property type="entry name" value="HD-CE"/>
    <property type="match status" value="1"/>
</dbReference>
<name>A0A7Z0VJD4_9GAMM</name>
<dbReference type="PRINTS" id="PR00775">
    <property type="entry name" value="HEATSHOCK90"/>
</dbReference>
<dbReference type="SUPFAM" id="SSF109604">
    <property type="entry name" value="HD-domain/PDEase-like"/>
    <property type="match status" value="1"/>
</dbReference>
<keyword evidence="2" id="KW-0547">Nucleotide-binding</keyword>
<dbReference type="Proteomes" id="UP000094769">
    <property type="component" value="Unassembled WGS sequence"/>
</dbReference>
<evidence type="ECO:0000313" key="6">
    <source>
        <dbReference type="EMBL" id="ODJ86722.1"/>
    </source>
</evidence>
<dbReference type="AlphaFoldDB" id="A0A7Z0VJD4"/>
<dbReference type="GO" id="GO:0051082">
    <property type="term" value="F:unfolded protein binding"/>
    <property type="evidence" value="ECO:0007669"/>
    <property type="project" value="InterPro"/>
</dbReference>
<feature type="domain" description="HD-CE" evidence="5">
    <location>
        <begin position="68"/>
        <end position="329"/>
    </location>
</feature>
<sequence length="821" mass="93998">MKEAYEDSVMNYDDWKAETQDRLPKSSIYRVLKNKCDSDPAGNHVLSLVDDATFFAYQNTKTILMHMGEFTLHDGDHLFRVLMLMEKLLSPKKIEELSIPELMLLVLSAFFHDIGMAADEKDVCAWKKVWDTSPSLSAEDEIEYNKFCRFYLSKPDLNAQLESYISQGKNSDAGLLKYYIVSDYIRVTHASRARDIIESDWLGKIKYRDVDLTVEFAEICSSHNDDALSLLQLDRNYLCADGIHANFQLVAVILRLADILDFDAKRTPSVLFSHLFVRHPISIKEWNKHRAIESWSISKEKIQFHAKCEHPAIEASIHDFCDVIDAELSACNNIISSINDYDRAQGKEHLIEIPFNVDRSKIETKKTISGEPLYLYQKAQFNLSKNQVIDLLMGTKLYGDPEVALRELLQNSIDACLLRSAMEKSWGNLYEPEVHIKYSTENEGDVLEIIDNGTGMDQYIIDTYYSKVGSSFYKSPDFFDLKSQSKAEFNPTSRFGIGILSCFMVADTLVVDTRRVYGPHDSSEPINLTIEGQDSIFWVKPGERKKPGTSTKLFLRKNVNPWDDLSEDDFIQSVENVIPNPPFKIRVETKSHEKVRDENSFEEIKADSLKNYSWDKHVNIREFKIELEDETKGFKGSVVVAILESNNVPVSSIEMTSRSIDIEGESFPLEKSLRMSSNEICESTTSITIDENGSIDQSDSQNDLCKSKSRLSLHGIEVPTSLFPEFWRMQKNQVKLDWPFPMVIVVDICGNMDLDLNSARTQIIMSEKWQNFEGMLALEICSSISNSVSDKYWHKLVEILKENTKNEIFRESLEQANKNRG</sequence>
<organism evidence="6 7">
    <name type="scientific">Candidatus Thiodiazotropha endolucinida</name>
    <dbReference type="NCBI Taxonomy" id="1655433"/>
    <lineage>
        <taxon>Bacteria</taxon>
        <taxon>Pseudomonadati</taxon>
        <taxon>Pseudomonadota</taxon>
        <taxon>Gammaproteobacteria</taxon>
        <taxon>Chromatiales</taxon>
        <taxon>Sedimenticolaceae</taxon>
        <taxon>Candidatus Thiodiazotropha</taxon>
    </lineage>
</organism>
<dbReference type="Gene3D" id="3.30.565.10">
    <property type="entry name" value="Histidine kinase-like ATPase, C-terminal domain"/>
    <property type="match status" value="1"/>
</dbReference>
<evidence type="ECO:0000256" key="3">
    <source>
        <dbReference type="ARBA" id="ARBA00022840"/>
    </source>
</evidence>
<keyword evidence="7" id="KW-1185">Reference proteome</keyword>
<keyword evidence="4" id="KW-0143">Chaperone</keyword>
<reference evidence="6 7" key="1">
    <citation type="submission" date="2016-06" db="EMBL/GenBank/DDBJ databases">
        <title>Genome sequence of endosymbiont of Candidatus Endolucinida thiodiazotropha.</title>
        <authorList>
            <person name="Poehlein A."/>
            <person name="Koenig S."/>
            <person name="Heiden S.E."/>
            <person name="Thuermer A."/>
            <person name="Voget S."/>
            <person name="Daniel R."/>
            <person name="Markert S."/>
            <person name="Gros O."/>
            <person name="Schweder T."/>
        </authorList>
    </citation>
    <scope>NUCLEOTIDE SEQUENCE [LARGE SCALE GENOMIC DNA]</scope>
    <source>
        <strain evidence="6 7">COS</strain>
    </source>
</reference>
<dbReference type="InterPro" id="IPR001404">
    <property type="entry name" value="Hsp90_fam"/>
</dbReference>
<evidence type="ECO:0000256" key="2">
    <source>
        <dbReference type="ARBA" id="ARBA00022741"/>
    </source>
</evidence>
<accession>A0A7Z0VJD4</accession>
<dbReference type="RefSeq" id="WP_069126711.1">
    <property type="nucleotide sequence ID" value="NZ_MARB01000018.1"/>
</dbReference>
<dbReference type="EMBL" id="MARB01000018">
    <property type="protein sequence ID" value="ODJ86722.1"/>
    <property type="molecule type" value="Genomic_DNA"/>
</dbReference>
<evidence type="ECO:0000256" key="1">
    <source>
        <dbReference type="ARBA" id="ARBA00008239"/>
    </source>
</evidence>
<protein>
    <submittedName>
        <fullName evidence="6">Chaperone protein HtpG</fullName>
    </submittedName>
</protein>
<dbReference type="InterPro" id="IPR020575">
    <property type="entry name" value="Hsp90_N"/>
</dbReference>
<evidence type="ECO:0000313" key="7">
    <source>
        <dbReference type="Proteomes" id="UP000094769"/>
    </source>
</evidence>
<dbReference type="InterPro" id="IPR036890">
    <property type="entry name" value="HATPase_C_sf"/>
</dbReference>
<comment type="similarity">
    <text evidence="1">Belongs to the heat shock protein 90 family.</text>
</comment>
<dbReference type="GO" id="GO:0140662">
    <property type="term" value="F:ATP-dependent protein folding chaperone"/>
    <property type="evidence" value="ECO:0007669"/>
    <property type="project" value="InterPro"/>
</dbReference>
<comment type="caution">
    <text evidence="6">The sequence shown here is derived from an EMBL/GenBank/DDBJ whole genome shotgun (WGS) entry which is preliminary data.</text>
</comment>
<dbReference type="GO" id="GO:0016887">
    <property type="term" value="F:ATP hydrolysis activity"/>
    <property type="evidence" value="ECO:0007669"/>
    <property type="project" value="InterPro"/>
</dbReference>
<evidence type="ECO:0000256" key="4">
    <source>
        <dbReference type="ARBA" id="ARBA00023186"/>
    </source>
</evidence>
<gene>
    <name evidence="6" type="primary">htpG_2</name>
    <name evidence="6" type="ORF">CODIS_30410</name>
</gene>
<evidence type="ECO:0000259" key="5">
    <source>
        <dbReference type="Pfam" id="PF24391"/>
    </source>
</evidence>
<keyword evidence="3" id="KW-0067">ATP-binding</keyword>
<dbReference type="PANTHER" id="PTHR11528">
    <property type="entry name" value="HEAT SHOCK PROTEIN 90 FAMILY MEMBER"/>
    <property type="match status" value="1"/>
</dbReference>